<name>A0A7Z7J7N8_9BURK</name>
<feature type="transmembrane region" description="Helical" evidence="2">
    <location>
        <begin position="720"/>
        <end position="740"/>
    </location>
</feature>
<dbReference type="GO" id="GO:0004766">
    <property type="term" value="F:spermidine synthase activity"/>
    <property type="evidence" value="ECO:0007669"/>
    <property type="project" value="UniProtKB-EC"/>
</dbReference>
<dbReference type="CDD" id="cd02440">
    <property type="entry name" value="AdoMet_MTases"/>
    <property type="match status" value="1"/>
</dbReference>
<keyword evidence="1" id="KW-0620">Polyamine biosynthesis</keyword>
<feature type="transmembrane region" description="Helical" evidence="2">
    <location>
        <begin position="625"/>
        <end position="648"/>
    </location>
</feature>
<feature type="transmembrane region" description="Helical" evidence="2">
    <location>
        <begin position="780"/>
        <end position="798"/>
    </location>
</feature>
<keyword evidence="2" id="KW-1133">Transmembrane helix</keyword>
<dbReference type="EC" id="2.5.1.16" evidence="3"/>
<accession>A0A7Z7J7N8</accession>
<keyword evidence="2" id="KW-0812">Transmembrane</keyword>
<dbReference type="SUPFAM" id="SSF53335">
    <property type="entry name" value="S-adenosyl-L-methionine-dependent methyltransferases"/>
    <property type="match status" value="1"/>
</dbReference>
<feature type="transmembrane region" description="Helical" evidence="2">
    <location>
        <begin position="752"/>
        <end position="774"/>
    </location>
</feature>
<feature type="transmembrane region" description="Helical" evidence="2">
    <location>
        <begin position="142"/>
        <end position="161"/>
    </location>
</feature>
<feature type="transmembrane region" description="Helical" evidence="2">
    <location>
        <begin position="686"/>
        <end position="714"/>
    </location>
</feature>
<evidence type="ECO:0000313" key="4">
    <source>
        <dbReference type="Proteomes" id="UP000257139"/>
    </source>
</evidence>
<feature type="transmembrane region" description="Helical" evidence="2">
    <location>
        <begin position="654"/>
        <end position="674"/>
    </location>
</feature>
<dbReference type="Gene3D" id="3.40.50.150">
    <property type="entry name" value="Vaccinia Virus protein VP39"/>
    <property type="match status" value="1"/>
</dbReference>
<dbReference type="PANTHER" id="PTHR43317:SF1">
    <property type="entry name" value="THERMOSPERMINE SYNTHASE ACAULIS5"/>
    <property type="match status" value="1"/>
</dbReference>
<dbReference type="EMBL" id="OGUU01000008">
    <property type="protein sequence ID" value="SPC09968.1"/>
    <property type="molecule type" value="Genomic_DNA"/>
</dbReference>
<evidence type="ECO:0000313" key="3">
    <source>
        <dbReference type="EMBL" id="SPC09968.1"/>
    </source>
</evidence>
<reference evidence="3 4" key="1">
    <citation type="submission" date="2018-01" db="EMBL/GenBank/DDBJ databases">
        <authorList>
            <person name="Clerissi C."/>
        </authorList>
    </citation>
    <scope>NUCLEOTIDE SEQUENCE [LARGE SCALE GENOMIC DNA]</scope>
    <source>
        <strain evidence="3">Cupriavidus taiwanensis STM 6021</strain>
    </source>
</reference>
<dbReference type="Proteomes" id="UP000257139">
    <property type="component" value="Chromosome CBM2594_a"/>
</dbReference>
<keyword evidence="2" id="KW-0472">Membrane</keyword>
<feature type="transmembrane region" description="Helical" evidence="2">
    <location>
        <begin position="107"/>
        <end position="130"/>
    </location>
</feature>
<feature type="transmembrane region" description="Helical" evidence="2">
    <location>
        <begin position="68"/>
        <end position="87"/>
    </location>
</feature>
<dbReference type="RefSeq" id="WP_115737319.1">
    <property type="nucleotide sequence ID" value="NZ_LT976871.1"/>
</dbReference>
<evidence type="ECO:0000256" key="2">
    <source>
        <dbReference type="SAM" id="Phobius"/>
    </source>
</evidence>
<dbReference type="InterPro" id="IPR029063">
    <property type="entry name" value="SAM-dependent_MTases_sf"/>
</dbReference>
<sequence>MPRPPLFALALLSAAALGYEILLMRLLSIILWHHFAYMMISVALLGYGAAGALVALARRALVRHFVPVFAGGALLFGLSALACFELAQRVGFNPLEILWEPAQPLRLLAIYLLLFVPFLCAATSVCLSFARFPQQVPRLYSFDILGAGLGCLGIIAALFLLDPVDPLRLVGMAGMAAAALACMECRWHRPWLPALLLAAAAVPAAVPDSWMALRPSEYKELSQLLRIGDARVVAQRSSPLGLVTVVESPSIPLRHAPGLSLNATAEPPPQLAVLTDGDGLSALNHYDGRREALAYLGDLTSALPYHLLRAPRVLVLGSGAGADVLQALYHGASEVDAVELNAQVIGLVQDRFGAFSGKPYSAAGVQVHVGEARGFLAASPQRYDLIQVALLDSFSTSSAGLYALSESYLYTVEAFGEYLRHLRPGGMLAITRWVSLPPRDIPRLFATAVAAMARAGVPDPARRLVLVRGWKTATLVVKHGDFQPAEIGALRDFCRARSFDVEYHPGIRPGEANRYNVLDRPDFFTAAQALLGPDREGFLSRYKFDVRPATDDRPYFFHFFKWRTLPELIALKAQGGLPLLDWGYPVLVATLLQATAAAWLLIGIPLLVLRRRAAAAPAVSPWRTGLYFAAVGLGFMFVEIAFIQKFILFLSHPLYAVAVVLCAFLCFAGLGSRYAPRVPGRSRRQVALAIGGVCAVALLYLAALPVVFPLLIAWPDPARVAIAVALIAPLAFLMGMPFPLGLSGLAARDDTLVPWAWGINACASVVAAVLATLLAIHAGFTVVVLVALLLYAGAALACP</sequence>
<dbReference type="PANTHER" id="PTHR43317">
    <property type="entry name" value="THERMOSPERMINE SYNTHASE ACAULIS5"/>
    <property type="match status" value="1"/>
</dbReference>
<organism evidence="3 4">
    <name type="scientific">Cupriavidus taiwanensis</name>
    <dbReference type="NCBI Taxonomy" id="164546"/>
    <lineage>
        <taxon>Bacteria</taxon>
        <taxon>Pseudomonadati</taxon>
        <taxon>Pseudomonadota</taxon>
        <taxon>Betaproteobacteria</taxon>
        <taxon>Burkholderiales</taxon>
        <taxon>Burkholderiaceae</taxon>
        <taxon>Cupriavidus</taxon>
    </lineage>
</organism>
<proteinExistence type="predicted"/>
<dbReference type="Pfam" id="PF01564">
    <property type="entry name" value="Spermine_synth"/>
    <property type="match status" value="1"/>
</dbReference>
<feature type="transmembrane region" description="Helical" evidence="2">
    <location>
        <begin position="34"/>
        <end position="56"/>
    </location>
</feature>
<keyword evidence="3" id="KW-0808">Transferase</keyword>
<gene>
    <name evidence="3" type="ORF">CBM2594_A41256</name>
</gene>
<dbReference type="GO" id="GO:0006596">
    <property type="term" value="P:polyamine biosynthetic process"/>
    <property type="evidence" value="ECO:0007669"/>
    <property type="project" value="UniProtKB-KW"/>
</dbReference>
<comment type="caution">
    <text evidence="3">The sequence shown here is derived from an EMBL/GenBank/DDBJ whole genome shotgun (WGS) entry which is preliminary data.</text>
</comment>
<protein>
    <submittedName>
        <fullName evidence="3">Putative Spermidine synthase</fullName>
        <ecNumber evidence="3">2.5.1.16</ecNumber>
    </submittedName>
</protein>
<dbReference type="AlphaFoldDB" id="A0A7Z7J7N8"/>
<feature type="transmembrane region" description="Helical" evidence="2">
    <location>
        <begin position="582"/>
        <end position="604"/>
    </location>
</feature>
<evidence type="ECO:0000256" key="1">
    <source>
        <dbReference type="ARBA" id="ARBA00023115"/>
    </source>
</evidence>